<dbReference type="HOGENOM" id="CLU_2372384_0_0_1"/>
<organism evidence="2 3">
    <name type="scientific">Byssochlamys spectabilis (strain No. 5 / NBRC 109023)</name>
    <name type="common">Paecilomyces variotii</name>
    <dbReference type="NCBI Taxonomy" id="1356009"/>
    <lineage>
        <taxon>Eukaryota</taxon>
        <taxon>Fungi</taxon>
        <taxon>Dikarya</taxon>
        <taxon>Ascomycota</taxon>
        <taxon>Pezizomycotina</taxon>
        <taxon>Eurotiomycetes</taxon>
        <taxon>Eurotiomycetidae</taxon>
        <taxon>Eurotiales</taxon>
        <taxon>Thermoascaceae</taxon>
        <taxon>Paecilomyces</taxon>
    </lineage>
</organism>
<reference evidence="3" key="1">
    <citation type="journal article" date="2014" name="Genome Announc.">
        <title>Draft genome sequence of the formaldehyde-resistant fungus Byssochlamys spectabilis No. 5 (anamorph Paecilomyces variotii No. 5) (NBRC109023).</title>
        <authorList>
            <person name="Oka T."/>
            <person name="Ekino K."/>
            <person name="Fukuda K."/>
            <person name="Nomura Y."/>
        </authorList>
    </citation>
    <scope>NUCLEOTIDE SEQUENCE [LARGE SCALE GENOMIC DNA]</scope>
    <source>
        <strain evidence="3">No. 5 / NBRC 109023</strain>
    </source>
</reference>
<sequence>MGCFRQMFRCFAAPFQRKKEQPRALEIGPPTNFRKEEFPVLFSDDDTLAPHDSHCDVAEKVSNSDAAGQQNSRRDMIKQHVRRLSTKITPPAPASS</sequence>
<dbReference type="EMBL" id="BAUL01000004">
    <property type="protein sequence ID" value="GAD91757.1"/>
    <property type="molecule type" value="Genomic_DNA"/>
</dbReference>
<evidence type="ECO:0000313" key="3">
    <source>
        <dbReference type="Proteomes" id="UP000018001"/>
    </source>
</evidence>
<feature type="compositionally biased region" description="Polar residues" evidence="1">
    <location>
        <begin position="61"/>
        <end position="71"/>
    </location>
</feature>
<dbReference type="OrthoDB" id="4154127at2759"/>
<proteinExistence type="predicted"/>
<comment type="caution">
    <text evidence="2">The sequence shown here is derived from an EMBL/GenBank/DDBJ whole genome shotgun (WGS) entry which is preliminary data.</text>
</comment>
<protein>
    <submittedName>
        <fullName evidence="2">Uncharacterized protein</fullName>
    </submittedName>
</protein>
<dbReference type="Proteomes" id="UP000018001">
    <property type="component" value="Unassembled WGS sequence"/>
</dbReference>
<gene>
    <name evidence="2" type="ORF">PVAR5_0331</name>
</gene>
<evidence type="ECO:0000313" key="2">
    <source>
        <dbReference type="EMBL" id="GAD91757.1"/>
    </source>
</evidence>
<evidence type="ECO:0000256" key="1">
    <source>
        <dbReference type="SAM" id="MobiDB-lite"/>
    </source>
</evidence>
<dbReference type="InParanoid" id="V5FT31"/>
<dbReference type="eggNOG" id="ENOG502RNW1">
    <property type="taxonomic scope" value="Eukaryota"/>
</dbReference>
<accession>V5FT31</accession>
<feature type="region of interest" description="Disordered" evidence="1">
    <location>
        <begin position="57"/>
        <end position="96"/>
    </location>
</feature>
<keyword evidence="3" id="KW-1185">Reference proteome</keyword>
<name>V5FT31_BYSSN</name>
<dbReference type="AlphaFoldDB" id="V5FT31"/>